<keyword evidence="8 19" id="KW-0812">Transmembrane</keyword>
<dbReference type="PRINTS" id="PR00120">
    <property type="entry name" value="HATPASE"/>
</dbReference>
<keyword evidence="15 19" id="KW-1133">Transmembrane helix</keyword>
<dbReference type="GO" id="GO:0033017">
    <property type="term" value="C:sarcoplasmic reticulum membrane"/>
    <property type="evidence" value="ECO:0007669"/>
    <property type="project" value="UniProtKB-SubCell"/>
</dbReference>
<feature type="transmembrane region" description="Helical" evidence="19">
    <location>
        <begin position="1039"/>
        <end position="1057"/>
    </location>
</feature>
<evidence type="ECO:0000256" key="14">
    <source>
        <dbReference type="ARBA" id="ARBA00022967"/>
    </source>
</evidence>
<evidence type="ECO:0000256" key="17">
    <source>
        <dbReference type="ARBA" id="ARBA00023136"/>
    </source>
</evidence>
<name>A0A9Q0ED36_9TELE</name>
<dbReference type="SUPFAM" id="SSF81653">
    <property type="entry name" value="Calcium ATPase, transduction domain A"/>
    <property type="match status" value="1"/>
</dbReference>
<dbReference type="Gene3D" id="2.70.150.10">
    <property type="entry name" value="Calcium-transporting ATPase, cytoplasmic transduction domain A"/>
    <property type="match status" value="2"/>
</dbReference>
<protein>
    <recommendedName>
        <fullName evidence="19">Calcium-transporting ATPase</fullName>
        <ecNumber evidence="19">7.2.2.10</ecNumber>
    </recommendedName>
</protein>
<dbReference type="InterPro" id="IPR023299">
    <property type="entry name" value="ATPase_P-typ_cyto_dom_N"/>
</dbReference>
<reference evidence="22" key="1">
    <citation type="submission" date="2022-07" db="EMBL/GenBank/DDBJ databases">
        <title>Chromosome-level genome of Muraenolepis orangiensis.</title>
        <authorList>
            <person name="Kim J."/>
        </authorList>
    </citation>
    <scope>NUCLEOTIDE SEQUENCE</scope>
    <source>
        <strain evidence="22">KU_S4_2022</strain>
        <tissue evidence="22">Muscle</tissue>
    </source>
</reference>
<dbReference type="InterPro" id="IPR036412">
    <property type="entry name" value="HAD-like_sf"/>
</dbReference>
<evidence type="ECO:0000256" key="12">
    <source>
        <dbReference type="ARBA" id="ARBA00022842"/>
    </source>
</evidence>
<keyword evidence="9 19" id="KW-0547">Nucleotide-binding</keyword>
<dbReference type="EMBL" id="JANIIK010000044">
    <property type="protein sequence ID" value="KAJ3604379.1"/>
    <property type="molecule type" value="Genomic_DNA"/>
</dbReference>
<evidence type="ECO:0000256" key="16">
    <source>
        <dbReference type="ARBA" id="ARBA00023065"/>
    </source>
</evidence>
<comment type="caution">
    <text evidence="19">Lacks conserved residue(s) required for the propagation of feature annotation.</text>
</comment>
<keyword evidence="17 19" id="KW-0472">Membrane</keyword>
<comment type="subcellular location">
    <subcellularLocation>
        <location evidence="3">Endoplasmic reticulum membrane</location>
        <topology evidence="3">Multi-pass membrane protein</topology>
    </subcellularLocation>
    <subcellularLocation>
        <location evidence="19">Membrane</location>
        <topology evidence="19">Multi-pass membrane protein</topology>
    </subcellularLocation>
    <subcellularLocation>
        <location evidence="2">Sarcoplasmic reticulum membrane</location>
        <topology evidence="2">Multi-pass membrane protein</topology>
    </subcellularLocation>
</comment>
<dbReference type="GO" id="GO:0005524">
    <property type="term" value="F:ATP binding"/>
    <property type="evidence" value="ECO:0007669"/>
    <property type="project" value="UniProtKB-KW"/>
</dbReference>
<dbReference type="Pfam" id="PF08282">
    <property type="entry name" value="Hydrolase_3"/>
    <property type="match status" value="1"/>
</dbReference>
<dbReference type="SFLD" id="SFLDS00003">
    <property type="entry name" value="Haloacid_Dehalogenase"/>
    <property type="match status" value="1"/>
</dbReference>
<evidence type="ECO:0000313" key="22">
    <source>
        <dbReference type="EMBL" id="KAJ3604379.1"/>
    </source>
</evidence>
<keyword evidence="5 19" id="KW-0813">Transport</keyword>
<evidence type="ECO:0000256" key="10">
    <source>
        <dbReference type="ARBA" id="ARBA00022837"/>
    </source>
</evidence>
<feature type="domain" description="P-type ATPase A" evidence="20">
    <location>
        <begin position="183"/>
        <end position="266"/>
    </location>
</feature>
<dbReference type="SUPFAM" id="SSF81665">
    <property type="entry name" value="Calcium ATPase, transmembrane domain M"/>
    <property type="match status" value="1"/>
</dbReference>
<evidence type="ECO:0000256" key="13">
    <source>
        <dbReference type="ARBA" id="ARBA00022951"/>
    </source>
</evidence>
<dbReference type="InterPro" id="IPR044492">
    <property type="entry name" value="P_typ_ATPase_HD_dom"/>
</dbReference>
<dbReference type="OrthoDB" id="3352408at2759"/>
<evidence type="ECO:0000256" key="7">
    <source>
        <dbReference type="ARBA" id="ARBA00022568"/>
    </source>
</evidence>
<dbReference type="PROSITE" id="PS00154">
    <property type="entry name" value="ATPASE_E1_E2"/>
    <property type="match status" value="1"/>
</dbReference>
<evidence type="ECO:0000313" key="23">
    <source>
        <dbReference type="Proteomes" id="UP001148018"/>
    </source>
</evidence>
<dbReference type="Pfam" id="PF13246">
    <property type="entry name" value="Cation_ATPase"/>
    <property type="match status" value="1"/>
</dbReference>
<evidence type="ECO:0000256" key="19">
    <source>
        <dbReference type="RuleBase" id="RU361146"/>
    </source>
</evidence>
<dbReference type="FunFam" id="3.40.50.1000:FF:000005">
    <property type="entry name" value="Calcium-transporting ATPase 1"/>
    <property type="match status" value="1"/>
</dbReference>
<dbReference type="EC" id="7.2.2.10" evidence="19"/>
<keyword evidence="6" id="KW-0597">Phosphoprotein</keyword>
<dbReference type="FunFam" id="2.70.150.10:FF:000160">
    <property type="entry name" value="Sarcoplasmic/endoplasmic reticulum calcium ATPase 1"/>
    <property type="match status" value="2"/>
</dbReference>
<dbReference type="CDD" id="cd02083">
    <property type="entry name" value="P-type_ATPase_SERCA"/>
    <property type="match status" value="1"/>
</dbReference>
<dbReference type="SFLD" id="SFLDF00027">
    <property type="entry name" value="p-type_atpase"/>
    <property type="match status" value="1"/>
</dbReference>
<comment type="catalytic activity">
    <reaction evidence="18">
        <text>Ca(2+)(in) + ATP + H2O = Ca(2+)(out) + ADP + phosphate + H(+)</text>
        <dbReference type="Rhea" id="RHEA:18105"/>
        <dbReference type="ChEBI" id="CHEBI:15377"/>
        <dbReference type="ChEBI" id="CHEBI:15378"/>
        <dbReference type="ChEBI" id="CHEBI:29108"/>
        <dbReference type="ChEBI" id="CHEBI:30616"/>
        <dbReference type="ChEBI" id="CHEBI:43474"/>
        <dbReference type="ChEBI" id="CHEBI:456216"/>
        <dbReference type="EC" id="7.2.2.10"/>
    </reaction>
    <physiologicalReaction direction="left-to-right" evidence="18">
        <dbReference type="Rhea" id="RHEA:18106"/>
    </physiologicalReaction>
</comment>
<dbReference type="SUPFAM" id="SSF81660">
    <property type="entry name" value="Metal cation-transporting ATPase, ATP-binding domain N"/>
    <property type="match status" value="1"/>
</dbReference>
<feature type="domain" description="Cation-transporting P-type ATPase C-terminal" evidence="21">
    <location>
        <begin position="809"/>
        <end position="1011"/>
    </location>
</feature>
<feature type="transmembrane region" description="Helical" evidence="19">
    <location>
        <begin position="325"/>
        <end position="348"/>
    </location>
</feature>
<evidence type="ECO:0000256" key="8">
    <source>
        <dbReference type="ARBA" id="ARBA00022692"/>
    </source>
</evidence>
<evidence type="ECO:0000259" key="21">
    <source>
        <dbReference type="Pfam" id="PF00689"/>
    </source>
</evidence>
<dbReference type="Gene3D" id="1.20.1110.10">
    <property type="entry name" value="Calcium-transporting ATPase, transmembrane domain"/>
    <property type="match status" value="2"/>
</dbReference>
<dbReference type="GO" id="GO:0016887">
    <property type="term" value="F:ATP hydrolysis activity"/>
    <property type="evidence" value="ECO:0007669"/>
    <property type="project" value="InterPro"/>
</dbReference>
<proteinExistence type="inferred from homology"/>
<evidence type="ECO:0000256" key="6">
    <source>
        <dbReference type="ARBA" id="ARBA00022553"/>
    </source>
</evidence>
<dbReference type="InterPro" id="IPR006068">
    <property type="entry name" value="ATPase_P-typ_cation-transptr_C"/>
</dbReference>
<keyword evidence="16 19" id="KW-0406">Ion transport</keyword>
<evidence type="ECO:0000256" key="11">
    <source>
        <dbReference type="ARBA" id="ARBA00022840"/>
    </source>
</evidence>
<evidence type="ECO:0000256" key="5">
    <source>
        <dbReference type="ARBA" id="ARBA00022448"/>
    </source>
</evidence>
<dbReference type="PRINTS" id="PR00119">
    <property type="entry name" value="CATATPASE"/>
</dbReference>
<dbReference type="InterPro" id="IPR018303">
    <property type="entry name" value="ATPase_P-typ_P_site"/>
</dbReference>
<keyword evidence="7 19" id="KW-0109">Calcium transport</keyword>
<evidence type="ECO:0000256" key="15">
    <source>
        <dbReference type="ARBA" id="ARBA00022989"/>
    </source>
</evidence>
<evidence type="ECO:0000256" key="1">
    <source>
        <dbReference type="ARBA" id="ARBA00001946"/>
    </source>
</evidence>
<evidence type="ECO:0000256" key="9">
    <source>
        <dbReference type="ARBA" id="ARBA00022741"/>
    </source>
</evidence>
<keyword evidence="10 19" id="KW-0106">Calcium</keyword>
<dbReference type="SFLD" id="SFLDG00002">
    <property type="entry name" value="C1.7:_P-type_atpase_like"/>
    <property type="match status" value="1"/>
</dbReference>
<dbReference type="InterPro" id="IPR023298">
    <property type="entry name" value="ATPase_P-typ_TM_dom_sf"/>
</dbReference>
<dbReference type="AlphaFoldDB" id="A0A9Q0ED36"/>
<dbReference type="FunFam" id="3.40.1110.10:FF:000003">
    <property type="entry name" value="Calcium-transporting ATPase"/>
    <property type="match status" value="1"/>
</dbReference>
<dbReference type="InterPro" id="IPR008250">
    <property type="entry name" value="ATPase_P-typ_transduc_dom_A_sf"/>
</dbReference>
<dbReference type="Pfam" id="PF00122">
    <property type="entry name" value="E1-E2_ATPase"/>
    <property type="match status" value="1"/>
</dbReference>
<sequence>MENAHTKSVEEVYGYFCVNESTGLGLDQSCQQRKVLAWFEEGEETITAFVEPFVILLILIANAIVGVWQERNAEDAIEALKEYEPEMGKVYRQDRKTVQRIKAKELIPGDIVEVAASPSSLEQGSAHEHPPPPAWSRALPVCSLPSTSLSRALPMQTRSSLCQSVPEGDAHWEIRVVGTAAVGDKVPADIRISSIKSTTLRVDQSILTGESISVIKHTDPVPDPRAVNQDKKNMLFSGTNIAAGKAVGVVVATGVNTEIGKIRDEMASTEQERTPLQQKLDEFGEQLSKVISLICVAVWIINIGHFNDPVHGGSWIRGAVYYFKIAVALAVAAIPEGLPAVITTCLALGTRRMAKKNAIVRSLPSVETLGCTSVICSDKTGTLTTNQMSVCRMFIMNQATGNDCSLTEFTITGSTYAPEGEVFHEDKLVKSSKYDALVELATICALCNDSSLDYNEVKGVYEKVGEATETALTCLVEKMNPFDTDVQNLSKIDRANACNSVIKQLMKKEFTLEFSRDRKSMSVYCTPNRARSSVGKMFVKGAPEGVIDRCTHVRLGNTKVPLSQAIKDKVLSTIREYGTGRDTLRCLALATRDTPPRVEDMNLTETAKFAEYESDLTFVGCVGMLDPPRQEVAAAIKLCRQAGIRVIMITGDNKGTAVAICRRIGILPDHPDVEHLAFTGREFDDLPLAAQRDAVTNACCFARVEPSHKSKIIEFLQGFGEITAMTGDGVNDAPALKKAEIGIAMGSGTAVAKSASEMVLADDNFSSIVAAVEEGRAIYNNMKQFIRYLISSNVGEVVCIFLTAALGFPEALIPVQLLWVNLVTDGLPATALGFNPPDLDIMDRPPRNAKEPLISGWLFFRYLAIGGYVGAATVGAAAWWFMVSDEGPQISLYQLSHFLQCAADNPDFEGLDCKVFESPYPMTMALSVLVTIEMCNALNSLSENQSLLRMPPWENVWLLGAICLSMSLHFLILYVEPLPVIFQITPLDCAQWVMVLKISLPVILLDELLKFMARNYLESGKERDEAPGGRSASACMEGVSWPFVAIVLPLVVWIYSIDTNSSAMFWP</sequence>
<dbReference type="Gene3D" id="3.40.50.1000">
    <property type="entry name" value="HAD superfamily/HAD-like"/>
    <property type="match status" value="1"/>
</dbReference>
<evidence type="ECO:0000256" key="18">
    <source>
        <dbReference type="ARBA" id="ARBA00047282"/>
    </source>
</evidence>
<dbReference type="FunFam" id="1.20.1110.10:FF:000065">
    <property type="entry name" value="Sarcoplasmic/endoplasmic reticulum calcium ATPase 1"/>
    <property type="match status" value="2"/>
</dbReference>
<feature type="transmembrane region" description="Helical" evidence="19">
    <location>
        <begin position="46"/>
        <end position="68"/>
    </location>
</feature>
<gene>
    <name evidence="22" type="ORF">NHX12_029120</name>
</gene>
<dbReference type="InterPro" id="IPR005782">
    <property type="entry name" value="P-type_ATPase_IIA"/>
</dbReference>
<keyword evidence="13" id="KW-0703">Sarcoplasmic reticulum</keyword>
<keyword evidence="23" id="KW-1185">Reference proteome</keyword>
<evidence type="ECO:0000259" key="20">
    <source>
        <dbReference type="Pfam" id="PF00122"/>
    </source>
</evidence>
<dbReference type="GO" id="GO:0005388">
    <property type="term" value="F:P-type calcium transporter activity"/>
    <property type="evidence" value="ECO:0007669"/>
    <property type="project" value="UniProtKB-EC"/>
</dbReference>
<keyword evidence="12" id="KW-0460">Magnesium</keyword>
<dbReference type="InterPro" id="IPR023214">
    <property type="entry name" value="HAD_sf"/>
</dbReference>
<feature type="transmembrane region" description="Helical" evidence="19">
    <location>
        <begin position="287"/>
        <end position="305"/>
    </location>
</feature>
<dbReference type="InterPro" id="IPR001757">
    <property type="entry name" value="P_typ_ATPase"/>
</dbReference>
<comment type="caution">
    <text evidence="22">The sequence shown here is derived from an EMBL/GenBank/DDBJ whole genome shotgun (WGS) entry which is preliminary data.</text>
</comment>
<accession>A0A9Q0ED36</accession>
<keyword evidence="14" id="KW-1278">Translocase</keyword>
<dbReference type="Proteomes" id="UP001148018">
    <property type="component" value="Unassembled WGS sequence"/>
</dbReference>
<feature type="transmembrane region" description="Helical" evidence="19">
    <location>
        <begin position="785"/>
        <end position="808"/>
    </location>
</feature>
<organism evidence="22 23">
    <name type="scientific">Muraenolepis orangiensis</name>
    <name type="common">Patagonian moray cod</name>
    <dbReference type="NCBI Taxonomy" id="630683"/>
    <lineage>
        <taxon>Eukaryota</taxon>
        <taxon>Metazoa</taxon>
        <taxon>Chordata</taxon>
        <taxon>Craniata</taxon>
        <taxon>Vertebrata</taxon>
        <taxon>Euteleostomi</taxon>
        <taxon>Actinopterygii</taxon>
        <taxon>Neopterygii</taxon>
        <taxon>Teleostei</taxon>
        <taxon>Neoteleostei</taxon>
        <taxon>Acanthomorphata</taxon>
        <taxon>Zeiogadaria</taxon>
        <taxon>Gadariae</taxon>
        <taxon>Gadiformes</taxon>
        <taxon>Muraenolepidoidei</taxon>
        <taxon>Muraenolepididae</taxon>
        <taxon>Muraenolepis</taxon>
    </lineage>
</organism>
<evidence type="ECO:0000256" key="3">
    <source>
        <dbReference type="ARBA" id="ARBA00004477"/>
    </source>
</evidence>
<dbReference type="Gene3D" id="3.40.1110.10">
    <property type="entry name" value="Calcium-transporting ATPase, cytoplasmic domain N"/>
    <property type="match status" value="1"/>
</dbReference>
<feature type="transmembrane region" description="Helical" evidence="19">
    <location>
        <begin position="859"/>
        <end position="882"/>
    </location>
</feature>
<dbReference type="NCBIfam" id="TIGR01494">
    <property type="entry name" value="ATPase_P-type"/>
    <property type="match status" value="2"/>
</dbReference>
<keyword evidence="11 19" id="KW-0067">ATP-binding</keyword>
<dbReference type="PANTHER" id="PTHR42861">
    <property type="entry name" value="CALCIUM-TRANSPORTING ATPASE"/>
    <property type="match status" value="1"/>
</dbReference>
<comment type="function">
    <text evidence="19">Catalyzes the hydrolysis of ATP coupled with the transport of calcium.</text>
</comment>
<comment type="cofactor">
    <cofactor evidence="1">
        <name>Mg(2+)</name>
        <dbReference type="ChEBI" id="CHEBI:18420"/>
    </cofactor>
</comment>
<comment type="similarity">
    <text evidence="4 19">Belongs to the cation transport ATPase (P-type) (TC 3.A.3) family. Type IIA subfamily.</text>
</comment>
<feature type="transmembrane region" description="Helical" evidence="19">
    <location>
        <begin position="956"/>
        <end position="975"/>
    </location>
</feature>
<evidence type="ECO:0000256" key="2">
    <source>
        <dbReference type="ARBA" id="ARBA00004326"/>
    </source>
</evidence>
<dbReference type="SUPFAM" id="SSF56784">
    <property type="entry name" value="HAD-like"/>
    <property type="match status" value="1"/>
</dbReference>
<evidence type="ECO:0000256" key="4">
    <source>
        <dbReference type="ARBA" id="ARBA00005675"/>
    </source>
</evidence>
<dbReference type="NCBIfam" id="TIGR01116">
    <property type="entry name" value="ATPase-IIA1_Ca"/>
    <property type="match status" value="1"/>
</dbReference>
<dbReference type="InterPro" id="IPR059000">
    <property type="entry name" value="ATPase_P-type_domA"/>
</dbReference>
<dbReference type="Pfam" id="PF00689">
    <property type="entry name" value="Cation_ATPase_C"/>
    <property type="match status" value="1"/>
</dbReference>